<keyword evidence="4" id="KW-0808">Transferase</keyword>
<evidence type="ECO:0000256" key="2">
    <source>
        <dbReference type="ARBA" id="ARBA00012438"/>
    </source>
</evidence>
<evidence type="ECO:0000256" key="9">
    <source>
        <dbReference type="SAM" id="Phobius"/>
    </source>
</evidence>
<keyword evidence="7" id="KW-0067">ATP-binding</keyword>
<dbReference type="Gene3D" id="3.30.565.10">
    <property type="entry name" value="Histidine kinase-like ATPase, C-terminal domain"/>
    <property type="match status" value="1"/>
</dbReference>
<dbReference type="GO" id="GO:0016020">
    <property type="term" value="C:membrane"/>
    <property type="evidence" value="ECO:0007669"/>
    <property type="project" value="InterPro"/>
</dbReference>
<sequence length="376" mass="39403">MFLIPARRAWAATLNLIGIVLVGLDLAQRSLRDAPAPISVAAWAAWSLWLVSIFLPEPWVRRRAVVYLGMIAGGSLAGASTDVVAFVPALVALLVLTGTPTIPLRVGAGAATGSVVLIGVSQLIDPEPRGAIIGVVSLLLFGVMGGLSRRQYRLSEEQSRALLEEKVLVEQERAQLAALTERSRIARDLHDVLAHSLGGLVIQLEAVDALLESDRPAEARDRVQAARKLAVSGLDEARRAVTALREPDEPLSAIVAALAATHRSLGGQIAVRGDADRGALSPAARTAVHRAVQELLTNARRHAPGAPTTLDLDWDDNLLTITASTPTGDAPGHVSPGGGHGLAGMRERIVEVGGAMDVRAGAAFDVVLRVPGKMGS</sequence>
<evidence type="ECO:0000256" key="5">
    <source>
        <dbReference type="ARBA" id="ARBA00022741"/>
    </source>
</evidence>
<accession>A0A919NPZ4</accession>
<evidence type="ECO:0000256" key="4">
    <source>
        <dbReference type="ARBA" id="ARBA00022679"/>
    </source>
</evidence>
<dbReference type="RefSeq" id="WP_203808573.1">
    <property type="nucleotide sequence ID" value="NZ_BOMY01000031.1"/>
</dbReference>
<dbReference type="Pfam" id="PF07730">
    <property type="entry name" value="HisKA_3"/>
    <property type="match status" value="1"/>
</dbReference>
<keyword evidence="8" id="KW-0902">Two-component regulatory system</keyword>
<dbReference type="PANTHER" id="PTHR24421:SF10">
    <property type="entry name" value="NITRATE_NITRITE SENSOR PROTEIN NARQ"/>
    <property type="match status" value="1"/>
</dbReference>
<keyword evidence="3" id="KW-0597">Phosphoprotein</keyword>
<name>A0A919NPZ4_9ACTN</name>
<evidence type="ECO:0000256" key="1">
    <source>
        <dbReference type="ARBA" id="ARBA00000085"/>
    </source>
</evidence>
<evidence type="ECO:0000313" key="11">
    <source>
        <dbReference type="EMBL" id="GIF21737.1"/>
    </source>
</evidence>
<dbReference type="CDD" id="cd16917">
    <property type="entry name" value="HATPase_UhpB-NarQ-NarX-like"/>
    <property type="match status" value="1"/>
</dbReference>
<dbReference type="SUPFAM" id="SSF55874">
    <property type="entry name" value="ATPase domain of HSP90 chaperone/DNA topoisomerase II/histidine kinase"/>
    <property type="match status" value="1"/>
</dbReference>
<evidence type="ECO:0000256" key="3">
    <source>
        <dbReference type="ARBA" id="ARBA00022553"/>
    </source>
</evidence>
<feature type="domain" description="Signal transduction histidine kinase subgroup 3 dimerisation and phosphoacceptor" evidence="10">
    <location>
        <begin position="181"/>
        <end position="248"/>
    </location>
</feature>
<evidence type="ECO:0000256" key="7">
    <source>
        <dbReference type="ARBA" id="ARBA00022840"/>
    </source>
</evidence>
<comment type="catalytic activity">
    <reaction evidence="1">
        <text>ATP + protein L-histidine = ADP + protein N-phospho-L-histidine.</text>
        <dbReference type="EC" id="2.7.13.3"/>
    </reaction>
</comment>
<dbReference type="InterPro" id="IPR036890">
    <property type="entry name" value="HATPase_C_sf"/>
</dbReference>
<keyword evidence="12" id="KW-1185">Reference proteome</keyword>
<dbReference type="GO" id="GO:0046983">
    <property type="term" value="F:protein dimerization activity"/>
    <property type="evidence" value="ECO:0007669"/>
    <property type="project" value="InterPro"/>
</dbReference>
<dbReference type="GO" id="GO:0005524">
    <property type="term" value="F:ATP binding"/>
    <property type="evidence" value="ECO:0007669"/>
    <property type="project" value="UniProtKB-KW"/>
</dbReference>
<protein>
    <recommendedName>
        <fullName evidence="2">histidine kinase</fullName>
        <ecNumber evidence="2">2.7.13.3</ecNumber>
    </recommendedName>
</protein>
<keyword evidence="9" id="KW-0812">Transmembrane</keyword>
<feature type="transmembrane region" description="Helical" evidence="9">
    <location>
        <begin position="102"/>
        <end position="124"/>
    </location>
</feature>
<reference evidence="11" key="1">
    <citation type="submission" date="2021-01" db="EMBL/GenBank/DDBJ databases">
        <title>Whole genome shotgun sequence of Actinoplanes tereljensis NBRC 105297.</title>
        <authorList>
            <person name="Komaki H."/>
            <person name="Tamura T."/>
        </authorList>
    </citation>
    <scope>NUCLEOTIDE SEQUENCE</scope>
    <source>
        <strain evidence="11">NBRC 105297</strain>
    </source>
</reference>
<dbReference type="GO" id="GO:0000155">
    <property type="term" value="F:phosphorelay sensor kinase activity"/>
    <property type="evidence" value="ECO:0007669"/>
    <property type="project" value="InterPro"/>
</dbReference>
<dbReference type="PANTHER" id="PTHR24421">
    <property type="entry name" value="NITRATE/NITRITE SENSOR PROTEIN NARX-RELATED"/>
    <property type="match status" value="1"/>
</dbReference>
<dbReference type="EMBL" id="BOMY01000031">
    <property type="protein sequence ID" value="GIF21737.1"/>
    <property type="molecule type" value="Genomic_DNA"/>
</dbReference>
<dbReference type="Gene3D" id="1.20.5.1930">
    <property type="match status" value="1"/>
</dbReference>
<feature type="transmembrane region" description="Helical" evidence="9">
    <location>
        <begin position="6"/>
        <end position="24"/>
    </location>
</feature>
<proteinExistence type="predicted"/>
<organism evidence="11 12">
    <name type="scientific">Paractinoplanes tereljensis</name>
    <dbReference type="NCBI Taxonomy" id="571912"/>
    <lineage>
        <taxon>Bacteria</taxon>
        <taxon>Bacillati</taxon>
        <taxon>Actinomycetota</taxon>
        <taxon>Actinomycetes</taxon>
        <taxon>Micromonosporales</taxon>
        <taxon>Micromonosporaceae</taxon>
        <taxon>Paractinoplanes</taxon>
    </lineage>
</organism>
<dbReference type="InterPro" id="IPR050482">
    <property type="entry name" value="Sensor_HK_TwoCompSys"/>
</dbReference>
<dbReference type="EC" id="2.7.13.3" evidence="2"/>
<dbReference type="InterPro" id="IPR011712">
    <property type="entry name" value="Sig_transdc_His_kin_sub3_dim/P"/>
</dbReference>
<feature type="transmembrane region" description="Helical" evidence="9">
    <location>
        <begin position="67"/>
        <end position="95"/>
    </location>
</feature>
<keyword evidence="5" id="KW-0547">Nucleotide-binding</keyword>
<evidence type="ECO:0000313" key="12">
    <source>
        <dbReference type="Proteomes" id="UP000623608"/>
    </source>
</evidence>
<evidence type="ECO:0000256" key="6">
    <source>
        <dbReference type="ARBA" id="ARBA00022777"/>
    </source>
</evidence>
<keyword evidence="6 11" id="KW-0418">Kinase</keyword>
<dbReference type="AlphaFoldDB" id="A0A919NPZ4"/>
<evidence type="ECO:0000256" key="8">
    <source>
        <dbReference type="ARBA" id="ARBA00023012"/>
    </source>
</evidence>
<feature type="transmembrane region" description="Helical" evidence="9">
    <location>
        <begin position="130"/>
        <end position="147"/>
    </location>
</feature>
<keyword evidence="9" id="KW-0472">Membrane</keyword>
<gene>
    <name evidence="11" type="ORF">Ate02nite_44670</name>
</gene>
<feature type="transmembrane region" description="Helical" evidence="9">
    <location>
        <begin position="36"/>
        <end position="55"/>
    </location>
</feature>
<evidence type="ECO:0000259" key="10">
    <source>
        <dbReference type="Pfam" id="PF07730"/>
    </source>
</evidence>
<dbReference type="Proteomes" id="UP000623608">
    <property type="component" value="Unassembled WGS sequence"/>
</dbReference>
<comment type="caution">
    <text evidence="11">The sequence shown here is derived from an EMBL/GenBank/DDBJ whole genome shotgun (WGS) entry which is preliminary data.</text>
</comment>
<keyword evidence="9" id="KW-1133">Transmembrane helix</keyword>